<feature type="transmembrane region" description="Helical" evidence="1">
    <location>
        <begin position="47"/>
        <end position="66"/>
    </location>
</feature>
<sequence>MDVRLPAPAGNPPRLPWLALVIGAVLIVTSLAATGTQALDRVDVIDALMLALTGLVIAGWGGYRLWSRPLLQLEPASTSTASA</sequence>
<gene>
    <name evidence="2" type="ORF">ACFQ3F_15235</name>
</gene>
<dbReference type="EMBL" id="JBHTLX010000020">
    <property type="protein sequence ID" value="MFD1249150.1"/>
    <property type="molecule type" value="Genomic_DNA"/>
</dbReference>
<comment type="caution">
    <text evidence="2">The sequence shown here is derived from an EMBL/GenBank/DDBJ whole genome shotgun (WGS) entry which is preliminary data.</text>
</comment>
<keyword evidence="3" id="KW-1185">Reference proteome</keyword>
<accession>A0ABW3W3N8</accession>
<name>A0ABW3W3N8_9ACTN</name>
<keyword evidence="1" id="KW-0812">Transmembrane</keyword>
<evidence type="ECO:0000313" key="2">
    <source>
        <dbReference type="EMBL" id="MFD1249150.1"/>
    </source>
</evidence>
<protein>
    <submittedName>
        <fullName evidence="2">Uncharacterized protein</fullName>
    </submittedName>
</protein>
<feature type="transmembrane region" description="Helical" evidence="1">
    <location>
        <begin position="15"/>
        <end position="35"/>
    </location>
</feature>
<organism evidence="2 3">
    <name type="scientific">Nocardioides ginsengisoli</name>
    <dbReference type="NCBI Taxonomy" id="363868"/>
    <lineage>
        <taxon>Bacteria</taxon>
        <taxon>Bacillati</taxon>
        <taxon>Actinomycetota</taxon>
        <taxon>Actinomycetes</taxon>
        <taxon>Propionibacteriales</taxon>
        <taxon>Nocardioidaceae</taxon>
        <taxon>Nocardioides</taxon>
    </lineage>
</organism>
<keyword evidence="1" id="KW-0472">Membrane</keyword>
<keyword evidence="1" id="KW-1133">Transmembrane helix</keyword>
<proteinExistence type="predicted"/>
<evidence type="ECO:0000256" key="1">
    <source>
        <dbReference type="SAM" id="Phobius"/>
    </source>
</evidence>
<dbReference type="Proteomes" id="UP001597229">
    <property type="component" value="Unassembled WGS sequence"/>
</dbReference>
<dbReference type="RefSeq" id="WP_367921843.1">
    <property type="nucleotide sequence ID" value="NZ_BAABAC010000049.1"/>
</dbReference>
<reference evidence="3" key="1">
    <citation type="journal article" date="2019" name="Int. J. Syst. Evol. Microbiol.">
        <title>The Global Catalogue of Microorganisms (GCM) 10K type strain sequencing project: providing services to taxonomists for standard genome sequencing and annotation.</title>
        <authorList>
            <consortium name="The Broad Institute Genomics Platform"/>
            <consortium name="The Broad Institute Genome Sequencing Center for Infectious Disease"/>
            <person name="Wu L."/>
            <person name="Ma J."/>
        </authorList>
    </citation>
    <scope>NUCLEOTIDE SEQUENCE [LARGE SCALE GENOMIC DNA]</scope>
    <source>
        <strain evidence="3">CCUG 52478</strain>
    </source>
</reference>
<evidence type="ECO:0000313" key="3">
    <source>
        <dbReference type="Proteomes" id="UP001597229"/>
    </source>
</evidence>